<feature type="region of interest" description="Disordered" evidence="1">
    <location>
        <begin position="263"/>
        <end position="353"/>
    </location>
</feature>
<proteinExistence type="predicted"/>
<feature type="compositionally biased region" description="Polar residues" evidence="1">
    <location>
        <begin position="175"/>
        <end position="192"/>
    </location>
</feature>
<feature type="compositionally biased region" description="Acidic residues" evidence="1">
    <location>
        <begin position="339"/>
        <end position="350"/>
    </location>
</feature>
<evidence type="ECO:0000256" key="1">
    <source>
        <dbReference type="SAM" id="MobiDB-lite"/>
    </source>
</evidence>
<organism evidence="2 3">
    <name type="scientific">Ascaris lumbricoides</name>
    <name type="common">Giant roundworm</name>
    <dbReference type="NCBI Taxonomy" id="6252"/>
    <lineage>
        <taxon>Eukaryota</taxon>
        <taxon>Metazoa</taxon>
        <taxon>Ecdysozoa</taxon>
        <taxon>Nematoda</taxon>
        <taxon>Chromadorea</taxon>
        <taxon>Rhabditida</taxon>
        <taxon>Spirurina</taxon>
        <taxon>Ascaridomorpha</taxon>
        <taxon>Ascaridoidea</taxon>
        <taxon>Ascarididae</taxon>
        <taxon>Ascaris</taxon>
    </lineage>
</organism>
<evidence type="ECO:0000313" key="3">
    <source>
        <dbReference type="WBParaSite" id="ALUE_0000863201-mRNA-1"/>
    </source>
</evidence>
<dbReference type="Proteomes" id="UP000036681">
    <property type="component" value="Unplaced"/>
</dbReference>
<dbReference type="AlphaFoldDB" id="A0A9J2PFD9"/>
<evidence type="ECO:0000313" key="2">
    <source>
        <dbReference type="Proteomes" id="UP000036681"/>
    </source>
</evidence>
<protein>
    <submittedName>
        <fullName evidence="3">Uncharacterized protein</fullName>
    </submittedName>
</protein>
<sequence length="511" mass="58127">LEGRTVVYVIYSTFHFDALRIAHGGWTNKRICVSVAVNLYLGANSLIEEASDINSFALSHDIVVPMLLIMSGGSARGGRKRAWRYTPPLPTDTDNRPGENVRARNQLDSSTSFTQFALSGVLEKLVSEVRSLHALISHNANQEEAHYRVLLNENRSLKRALGIINAKVAKLSPDLTANESETQNETNISQRSNESHNESVVRDAEDREDSVEAELRDIFARSHRVNIPEDGRSEAPFGDVEETPRVGYRTAVKNEYFNGALSGKEASRGVSHDGRSGSTSSRSKELMETTESMQERSLTESGGVHVDRRMTRSKARTRLNVRIGSAKEPSDEEVSHQGEEDEQQDDDEDEVRPKERVIIKPLPTDLPKPTTFRVSGYRGQSKMTDEWKEYALSIYPIRPHQYWDIRKEDYEALIPDQYLEEFKKDPTEREKNALIRSIYDWFRYQHRIAQLKVVLSECTTAMDVDSLRKVYVEKMKQRGWPVYGKKLKKCEVAVARKQLIESFLDGTMPGF</sequence>
<dbReference type="WBParaSite" id="ALUE_0000863201-mRNA-1">
    <property type="protein sequence ID" value="ALUE_0000863201-mRNA-1"/>
    <property type="gene ID" value="ALUE_0000863201"/>
</dbReference>
<keyword evidence="2" id="KW-1185">Reference proteome</keyword>
<accession>A0A9J2PFD9</accession>
<feature type="compositionally biased region" description="Basic and acidic residues" evidence="1">
    <location>
        <begin position="265"/>
        <end position="275"/>
    </location>
</feature>
<feature type="compositionally biased region" description="Basic and acidic residues" evidence="1">
    <location>
        <begin position="282"/>
        <end position="298"/>
    </location>
</feature>
<feature type="compositionally biased region" description="Basic and acidic residues" evidence="1">
    <location>
        <begin position="193"/>
        <end position="205"/>
    </location>
</feature>
<name>A0A9J2PFD9_ASCLU</name>
<reference evidence="3" key="1">
    <citation type="submission" date="2023-03" db="UniProtKB">
        <authorList>
            <consortium name="WormBaseParasite"/>
        </authorList>
    </citation>
    <scope>IDENTIFICATION</scope>
</reference>
<feature type="region of interest" description="Disordered" evidence="1">
    <location>
        <begin position="175"/>
        <end position="208"/>
    </location>
</feature>